<name>A0ABW4LL06_9BACI</name>
<proteinExistence type="predicted"/>
<evidence type="ECO:0000259" key="1">
    <source>
        <dbReference type="SMART" id="SM00914"/>
    </source>
</evidence>
<dbReference type="SMART" id="SM00914">
    <property type="entry name" value="IDEAL"/>
    <property type="match status" value="1"/>
</dbReference>
<keyword evidence="3" id="KW-1185">Reference proteome</keyword>
<dbReference type="Gene3D" id="4.10.810.10">
    <property type="entry name" value="Virus Scaffolding Protein, Chain A"/>
    <property type="match status" value="1"/>
</dbReference>
<dbReference type="Pfam" id="PF08858">
    <property type="entry name" value="IDEAL"/>
    <property type="match status" value="1"/>
</dbReference>
<dbReference type="RefSeq" id="WP_377926690.1">
    <property type="nucleotide sequence ID" value="NZ_JBHUEM010000003.1"/>
</dbReference>
<dbReference type="InterPro" id="IPR014957">
    <property type="entry name" value="IDEAL_dom"/>
</dbReference>
<comment type="caution">
    <text evidence="2">The sequence shown here is derived from an EMBL/GenBank/DDBJ whole genome shotgun (WGS) entry which is preliminary data.</text>
</comment>
<dbReference type="InterPro" id="IPR027393">
    <property type="entry name" value="Virus_scaffolding_prot_C"/>
</dbReference>
<dbReference type="EMBL" id="JBHUEM010000003">
    <property type="protein sequence ID" value="MFD1735591.1"/>
    <property type="molecule type" value="Genomic_DNA"/>
</dbReference>
<reference evidence="3" key="1">
    <citation type="journal article" date="2019" name="Int. J. Syst. Evol. Microbiol.">
        <title>The Global Catalogue of Microorganisms (GCM) 10K type strain sequencing project: providing services to taxonomists for standard genome sequencing and annotation.</title>
        <authorList>
            <consortium name="The Broad Institute Genomics Platform"/>
            <consortium name="The Broad Institute Genome Sequencing Center for Infectious Disease"/>
            <person name="Wu L."/>
            <person name="Ma J."/>
        </authorList>
    </citation>
    <scope>NUCLEOTIDE SEQUENCE [LARGE SCALE GENOMIC DNA]</scope>
    <source>
        <strain evidence="3">CCUG 49339</strain>
    </source>
</reference>
<evidence type="ECO:0000313" key="2">
    <source>
        <dbReference type="EMBL" id="MFD1735591.1"/>
    </source>
</evidence>
<sequence>MSQYQQEPKNELMIVCDHTEDESEFSLAAKLILDQSILIFNRQRLMKQIDKALERGDKKEFLELSRRYTQLLS</sequence>
<organism evidence="2 3">
    <name type="scientific">Bacillus salitolerans</name>
    <dbReference type="NCBI Taxonomy" id="1437434"/>
    <lineage>
        <taxon>Bacteria</taxon>
        <taxon>Bacillati</taxon>
        <taxon>Bacillota</taxon>
        <taxon>Bacilli</taxon>
        <taxon>Bacillales</taxon>
        <taxon>Bacillaceae</taxon>
        <taxon>Bacillus</taxon>
    </lineage>
</organism>
<evidence type="ECO:0000313" key="3">
    <source>
        <dbReference type="Proteomes" id="UP001597214"/>
    </source>
</evidence>
<protein>
    <submittedName>
        <fullName evidence="2">IDEAL domain-containing protein</fullName>
    </submittedName>
</protein>
<accession>A0ABW4LL06</accession>
<feature type="domain" description="IDEAL" evidence="1">
    <location>
        <begin position="32"/>
        <end position="68"/>
    </location>
</feature>
<dbReference type="Proteomes" id="UP001597214">
    <property type="component" value="Unassembled WGS sequence"/>
</dbReference>
<gene>
    <name evidence="2" type="ORF">ACFSCX_03350</name>
</gene>